<evidence type="ECO:0000313" key="1">
    <source>
        <dbReference type="EMBL" id="CAB4040768.1"/>
    </source>
</evidence>
<keyword evidence="2" id="KW-1185">Reference proteome</keyword>
<organism evidence="1 2">
    <name type="scientific">Paramuricea clavata</name>
    <name type="common">Red gorgonian</name>
    <name type="synonym">Violescent sea-whip</name>
    <dbReference type="NCBI Taxonomy" id="317549"/>
    <lineage>
        <taxon>Eukaryota</taxon>
        <taxon>Metazoa</taxon>
        <taxon>Cnidaria</taxon>
        <taxon>Anthozoa</taxon>
        <taxon>Octocorallia</taxon>
        <taxon>Malacalcyonacea</taxon>
        <taxon>Plexauridae</taxon>
        <taxon>Paramuricea</taxon>
    </lineage>
</organism>
<dbReference type="PANTHER" id="PTHR21446:SF12">
    <property type="entry name" value="POTASSIUM CHANNEL TETRAMERIZATION DOMAIN CONTAINING 1"/>
    <property type="match status" value="1"/>
</dbReference>
<reference evidence="1" key="1">
    <citation type="submission" date="2020-04" db="EMBL/GenBank/DDBJ databases">
        <authorList>
            <person name="Alioto T."/>
            <person name="Alioto T."/>
            <person name="Gomez Garrido J."/>
        </authorList>
    </citation>
    <scope>NUCLEOTIDE SEQUENCE</scope>
    <source>
        <strain evidence="1">A484AB</strain>
    </source>
</reference>
<dbReference type="AlphaFoldDB" id="A0A7D9M266"/>
<comment type="caution">
    <text evidence="1">The sequence shown here is derived from an EMBL/GenBank/DDBJ whole genome shotgun (WGS) entry which is preliminary data.</text>
</comment>
<dbReference type="OrthoDB" id="2434995at2759"/>
<protein>
    <submittedName>
        <fullName evidence="1">Integrator complex subunit 9-like</fullName>
    </submittedName>
</protein>
<gene>
    <name evidence="1" type="ORF">PACLA_8A063421</name>
</gene>
<name>A0A7D9M266_PARCT</name>
<sequence>MCSIRFGLNRYFKSVFNNDIIKDKEFEEANSVYEAQCVYLKKRGLAKTEHKPPIADEDIKKLYESGVFNTDSPATLQNKVFFEIMFFFCCRGRNLRELKRDDFAIKTNPQGQRCVVKKTDELTKNHRVHDAQAEEGGMMVANDSPYCPVTVYSFEKYLTHLNPLN</sequence>
<proteinExistence type="predicted"/>
<accession>A0A7D9M266</accession>
<dbReference type="InterPro" id="IPR052787">
    <property type="entry name" value="MAVS"/>
</dbReference>
<evidence type="ECO:0000313" key="2">
    <source>
        <dbReference type="Proteomes" id="UP001152795"/>
    </source>
</evidence>
<dbReference type="Proteomes" id="UP001152795">
    <property type="component" value="Unassembled WGS sequence"/>
</dbReference>
<dbReference type="PANTHER" id="PTHR21446">
    <property type="entry name" value="DUF3504 DOMAIN-CONTAINING PROTEIN"/>
    <property type="match status" value="1"/>
</dbReference>
<dbReference type="EMBL" id="CACRXK020027221">
    <property type="protein sequence ID" value="CAB4040768.1"/>
    <property type="molecule type" value="Genomic_DNA"/>
</dbReference>